<keyword evidence="1" id="KW-0812">Transmembrane</keyword>
<accession>A0AA41X7D4</accession>
<evidence type="ECO:0000313" key="2">
    <source>
        <dbReference type="EMBL" id="MCP8968210.1"/>
    </source>
</evidence>
<feature type="transmembrane region" description="Helical" evidence="1">
    <location>
        <begin position="40"/>
        <end position="59"/>
    </location>
</feature>
<keyword evidence="3" id="KW-1185">Reference proteome</keyword>
<keyword evidence="1" id="KW-0472">Membrane</keyword>
<evidence type="ECO:0000313" key="3">
    <source>
        <dbReference type="Proteomes" id="UP001156102"/>
    </source>
</evidence>
<dbReference type="Pfam" id="PF26302">
    <property type="entry name" value="YhzF"/>
    <property type="match status" value="1"/>
</dbReference>
<comment type="caution">
    <text evidence="2">The sequence shown here is derived from an EMBL/GenBank/DDBJ whole genome shotgun (WGS) entry which is preliminary data.</text>
</comment>
<dbReference type="AlphaFoldDB" id="A0AA41X7D4"/>
<organism evidence="2 3">
    <name type="scientific">Ectobacillus ponti</name>
    <dbReference type="NCBI Taxonomy" id="2961894"/>
    <lineage>
        <taxon>Bacteria</taxon>
        <taxon>Bacillati</taxon>
        <taxon>Bacillota</taxon>
        <taxon>Bacilli</taxon>
        <taxon>Bacillales</taxon>
        <taxon>Bacillaceae</taxon>
        <taxon>Ectobacillus</taxon>
    </lineage>
</organism>
<feature type="transmembrane region" description="Helical" evidence="1">
    <location>
        <begin position="6"/>
        <end position="24"/>
    </location>
</feature>
<protein>
    <submittedName>
        <fullName evidence="2">Uncharacterized protein</fullName>
    </submittedName>
</protein>
<gene>
    <name evidence="2" type="ORF">NK662_06610</name>
</gene>
<evidence type="ECO:0000256" key="1">
    <source>
        <dbReference type="SAM" id="Phobius"/>
    </source>
</evidence>
<dbReference type="InterPro" id="IPR058724">
    <property type="entry name" value="YhzF"/>
</dbReference>
<sequence length="60" mass="6604">MLTTVLLVLSIVCFLHAILIFLSIRQKRAYPPPLVLKQRAILSGGLGCLLLICTCLLQIV</sequence>
<keyword evidence="1" id="KW-1133">Transmembrane helix</keyword>
<proteinExistence type="predicted"/>
<dbReference type="RefSeq" id="WP_254758128.1">
    <property type="nucleotide sequence ID" value="NZ_JANCLT010000003.1"/>
</dbReference>
<dbReference type="EMBL" id="JANCLT010000003">
    <property type="protein sequence ID" value="MCP8968210.1"/>
    <property type="molecule type" value="Genomic_DNA"/>
</dbReference>
<name>A0AA41X7D4_9BACI</name>
<reference evidence="2" key="1">
    <citation type="submission" date="2022-07" db="EMBL/GenBank/DDBJ databases">
        <authorList>
            <person name="Li W.-J."/>
            <person name="Deng Q.-Q."/>
        </authorList>
    </citation>
    <scope>NUCLEOTIDE SEQUENCE</scope>
    <source>
        <strain evidence="2">SYSU M60031</strain>
    </source>
</reference>
<dbReference type="Proteomes" id="UP001156102">
    <property type="component" value="Unassembled WGS sequence"/>
</dbReference>